<keyword evidence="1" id="KW-0812">Transmembrane</keyword>
<feature type="transmembrane region" description="Helical" evidence="1">
    <location>
        <begin position="142"/>
        <end position="162"/>
    </location>
</feature>
<protein>
    <submittedName>
        <fullName evidence="2">Unannotated protein</fullName>
    </submittedName>
</protein>
<feature type="transmembrane region" description="Helical" evidence="1">
    <location>
        <begin position="322"/>
        <end position="339"/>
    </location>
</feature>
<feature type="transmembrane region" description="Helical" evidence="1">
    <location>
        <begin position="351"/>
        <end position="370"/>
    </location>
</feature>
<feature type="transmembrane region" description="Helical" evidence="1">
    <location>
        <begin position="376"/>
        <end position="395"/>
    </location>
</feature>
<feature type="transmembrane region" description="Helical" evidence="1">
    <location>
        <begin position="282"/>
        <end position="302"/>
    </location>
</feature>
<evidence type="ECO:0000313" key="2">
    <source>
        <dbReference type="EMBL" id="CAB4782819.1"/>
    </source>
</evidence>
<feature type="transmembrane region" description="Helical" evidence="1">
    <location>
        <begin position="214"/>
        <end position="231"/>
    </location>
</feature>
<organism evidence="2">
    <name type="scientific">freshwater metagenome</name>
    <dbReference type="NCBI Taxonomy" id="449393"/>
    <lineage>
        <taxon>unclassified sequences</taxon>
        <taxon>metagenomes</taxon>
        <taxon>ecological metagenomes</taxon>
    </lineage>
</organism>
<accession>A0A6J6WFP0</accession>
<feature type="transmembrane region" description="Helical" evidence="1">
    <location>
        <begin position="93"/>
        <end position="112"/>
    </location>
</feature>
<name>A0A6J6WFP0_9ZZZZ</name>
<feature type="transmembrane region" description="Helical" evidence="1">
    <location>
        <begin position="174"/>
        <end position="202"/>
    </location>
</feature>
<proteinExistence type="predicted"/>
<gene>
    <name evidence="2" type="ORF">UFOPK2975_00013</name>
</gene>
<keyword evidence="1" id="KW-1133">Transmembrane helix</keyword>
<sequence>MFFQKMKLNKFAVPASLFAASLVPLSVFRIAKSYRYFYGDDYLLLEAHNKPGGYANSFLHSFIDIDMQGKWRPVFTFVLYAVSKIFGLNTSTVMIVLLLLISVVATVSGLIVYRLNGNFLAALIVAVIVPMSRFSWYAQNRIHGLLELMAILFMLLGCLTYARAVNTGFTGRHLFLLNLFFSLAALTHERYLIVCIVTPLWLVLTNWNYKKSTYFILWGTTVIYIAVELLSQNNPLRGGGEEEFSRTYGLWILDHFVLALKKLLVGTDGNSIYPNHQIFGPLRIAVVLILCVVVYFCVRKVIGLNNAEFADSKIANRDRNKFYSFIYFQLLISGCLILMASTVKSRIEGRWLFGSEILLLIVVCSIIGVLREKRLTVLYLCLIVFAYVANNICNLNNIDKFEVNRAEVNNILLQVSSMDKPLAAYNVTLIGFNGWVFAYGSVFNQIEHPPNNISFDGNCDTPCLQIKEDNGNTIVTWQS</sequence>
<dbReference type="EMBL" id="CAFAAG010000001">
    <property type="protein sequence ID" value="CAB4782819.1"/>
    <property type="molecule type" value="Genomic_DNA"/>
</dbReference>
<keyword evidence="1" id="KW-0472">Membrane</keyword>
<dbReference type="AlphaFoldDB" id="A0A6J6WFP0"/>
<reference evidence="2" key="1">
    <citation type="submission" date="2020-05" db="EMBL/GenBank/DDBJ databases">
        <authorList>
            <person name="Chiriac C."/>
            <person name="Salcher M."/>
            <person name="Ghai R."/>
            <person name="Kavagutti S V."/>
        </authorList>
    </citation>
    <scope>NUCLEOTIDE SEQUENCE</scope>
</reference>
<feature type="transmembrane region" description="Helical" evidence="1">
    <location>
        <begin position="119"/>
        <end position="136"/>
    </location>
</feature>
<evidence type="ECO:0000256" key="1">
    <source>
        <dbReference type="SAM" id="Phobius"/>
    </source>
</evidence>